<reference evidence="3 4" key="1">
    <citation type="journal article" date="2017" name="BMC Biol.">
        <title>Genomic innovations, transcriptional plasticity and gene loss underlying the evolution and divergence of two highly polyphagous and invasive Helicoverpa pest species.</title>
        <authorList>
            <person name="Pearce S.L."/>
            <person name="Clarke D.F."/>
            <person name="East P.D."/>
            <person name="Elfekih S."/>
            <person name="Gordon K.H."/>
            <person name="Jermiin L.S."/>
            <person name="McGaughran A."/>
            <person name="Oakeshott J.G."/>
            <person name="Papanikolaou A."/>
            <person name="Perera O.P."/>
            <person name="Rane R.V."/>
            <person name="Richards S."/>
            <person name="Tay W.T."/>
            <person name="Walsh T.K."/>
            <person name="Anderson A."/>
            <person name="Anderson C.J."/>
            <person name="Asgari S."/>
            <person name="Board P.G."/>
            <person name="Bretschneider A."/>
            <person name="Campbell P.M."/>
            <person name="Chertemps T."/>
            <person name="Christeller J.T."/>
            <person name="Coppin C.W."/>
            <person name="Downes S.J."/>
            <person name="Duan G."/>
            <person name="Farnsworth C.A."/>
            <person name="Good R.T."/>
            <person name="Han L.B."/>
            <person name="Han Y.C."/>
            <person name="Hatje K."/>
            <person name="Horne I."/>
            <person name="Huang Y.P."/>
            <person name="Hughes D.S."/>
            <person name="Jacquin-Joly E."/>
            <person name="James W."/>
            <person name="Jhangiani S."/>
            <person name="Kollmar M."/>
            <person name="Kuwar S.S."/>
            <person name="Li S."/>
            <person name="Liu N.Y."/>
            <person name="Maibeche M.T."/>
            <person name="Miller J.R."/>
            <person name="Montagne N."/>
            <person name="Perry T."/>
            <person name="Qu J."/>
            <person name="Song S.V."/>
            <person name="Sutton G.G."/>
            <person name="Vogel H."/>
            <person name="Walenz B.P."/>
            <person name="Xu W."/>
            <person name="Zhang H.J."/>
            <person name="Zou Z."/>
            <person name="Batterham P."/>
            <person name="Edwards O.R."/>
            <person name="Feyereisen R."/>
            <person name="Gibbs R.A."/>
            <person name="Heckel D.G."/>
            <person name="McGrath A."/>
            <person name="Robin C."/>
            <person name="Scherer S.E."/>
            <person name="Worley K.C."/>
            <person name="Wu Y.D."/>
        </authorList>
    </citation>
    <scope>NUCLEOTIDE SEQUENCE [LARGE SCALE GENOMIC DNA]</scope>
    <source>
        <strain evidence="3">Harm_GR_Male_#8</strain>
        <tissue evidence="3">Whole organism</tissue>
    </source>
</reference>
<dbReference type="GO" id="GO:0003677">
    <property type="term" value="F:DNA binding"/>
    <property type="evidence" value="ECO:0007669"/>
    <property type="project" value="InterPro"/>
</dbReference>
<protein>
    <recommendedName>
        <fullName evidence="2">HTH psq-type domain-containing protein</fullName>
    </recommendedName>
</protein>
<feature type="domain" description="HTH psq-type" evidence="2">
    <location>
        <begin position="19"/>
        <end position="49"/>
    </location>
</feature>
<sequence length="82" mass="9570">MASIKKKRSYTAYHDQQMMDLALEMMRNKELSSYKAESLYGIPRRTLLDALHQKHQKAVGCPTRLTSEEEEAITNYRGYKSK</sequence>
<gene>
    <name evidence="3" type="primary">HaOG215874</name>
    <name evidence="3" type="ORF">B5X24_HaOG215874</name>
</gene>
<evidence type="ECO:0000313" key="3">
    <source>
        <dbReference type="EMBL" id="PZC70494.1"/>
    </source>
</evidence>
<name>A0A2W1B8B7_HELAM</name>
<comment type="subcellular location">
    <subcellularLocation>
        <location evidence="1">Nucleus</location>
    </subcellularLocation>
</comment>
<evidence type="ECO:0000256" key="1">
    <source>
        <dbReference type="ARBA" id="ARBA00004123"/>
    </source>
</evidence>
<dbReference type="AlphaFoldDB" id="A0A2W1B8B7"/>
<dbReference type="Pfam" id="PF05225">
    <property type="entry name" value="HTH_psq"/>
    <property type="match status" value="1"/>
</dbReference>
<dbReference type="InterPro" id="IPR009057">
    <property type="entry name" value="Homeodomain-like_sf"/>
</dbReference>
<evidence type="ECO:0000313" key="4">
    <source>
        <dbReference type="Proteomes" id="UP000249218"/>
    </source>
</evidence>
<dbReference type="SUPFAM" id="SSF46689">
    <property type="entry name" value="Homeodomain-like"/>
    <property type="match status" value="1"/>
</dbReference>
<dbReference type="GO" id="GO:0005634">
    <property type="term" value="C:nucleus"/>
    <property type="evidence" value="ECO:0007669"/>
    <property type="project" value="UniProtKB-SubCell"/>
</dbReference>
<accession>A0A2W1B8B7</accession>
<dbReference type="InterPro" id="IPR007889">
    <property type="entry name" value="HTH_Psq"/>
</dbReference>
<evidence type="ECO:0000259" key="2">
    <source>
        <dbReference type="Pfam" id="PF05225"/>
    </source>
</evidence>
<dbReference type="EMBL" id="KZ150582">
    <property type="protein sequence ID" value="PZC70494.1"/>
    <property type="molecule type" value="Genomic_DNA"/>
</dbReference>
<keyword evidence="4" id="KW-1185">Reference proteome</keyword>
<proteinExistence type="predicted"/>
<organism evidence="3 4">
    <name type="scientific">Helicoverpa armigera</name>
    <name type="common">Cotton bollworm</name>
    <name type="synonym">Heliothis armigera</name>
    <dbReference type="NCBI Taxonomy" id="29058"/>
    <lineage>
        <taxon>Eukaryota</taxon>
        <taxon>Metazoa</taxon>
        <taxon>Ecdysozoa</taxon>
        <taxon>Arthropoda</taxon>
        <taxon>Hexapoda</taxon>
        <taxon>Insecta</taxon>
        <taxon>Pterygota</taxon>
        <taxon>Neoptera</taxon>
        <taxon>Endopterygota</taxon>
        <taxon>Lepidoptera</taxon>
        <taxon>Glossata</taxon>
        <taxon>Ditrysia</taxon>
        <taxon>Noctuoidea</taxon>
        <taxon>Noctuidae</taxon>
        <taxon>Heliothinae</taxon>
        <taxon>Helicoverpa</taxon>
    </lineage>
</organism>
<dbReference type="Gene3D" id="1.10.10.60">
    <property type="entry name" value="Homeodomain-like"/>
    <property type="match status" value="1"/>
</dbReference>
<dbReference type="Proteomes" id="UP000249218">
    <property type="component" value="Unassembled WGS sequence"/>
</dbReference>